<organism evidence="10 11">
    <name type="scientific">Paenalkalicoccus suaedae</name>
    <dbReference type="NCBI Taxonomy" id="2592382"/>
    <lineage>
        <taxon>Bacteria</taxon>
        <taxon>Bacillati</taxon>
        <taxon>Bacillota</taxon>
        <taxon>Bacilli</taxon>
        <taxon>Bacillales</taxon>
        <taxon>Bacillaceae</taxon>
        <taxon>Paenalkalicoccus</taxon>
    </lineage>
</organism>
<evidence type="ECO:0000313" key="11">
    <source>
        <dbReference type="Proteomes" id="UP000318138"/>
    </source>
</evidence>
<dbReference type="EMBL" id="CP041372">
    <property type="protein sequence ID" value="QKS70115.1"/>
    <property type="molecule type" value="Genomic_DNA"/>
</dbReference>
<evidence type="ECO:0000259" key="9">
    <source>
        <dbReference type="SMART" id="SM00062"/>
    </source>
</evidence>
<feature type="chain" id="PRO_5039478279" evidence="8">
    <location>
        <begin position="22"/>
        <end position="315"/>
    </location>
</feature>
<dbReference type="GO" id="GO:0030313">
    <property type="term" value="C:cell envelope"/>
    <property type="evidence" value="ECO:0007669"/>
    <property type="project" value="UniProtKB-SubCell"/>
</dbReference>
<dbReference type="PROSITE" id="PS51257">
    <property type="entry name" value="PROKAR_LIPOPROTEIN"/>
    <property type="match status" value="1"/>
</dbReference>
<keyword evidence="3 8" id="KW-0732">Signal</keyword>
<dbReference type="InterPro" id="IPR018313">
    <property type="entry name" value="SBP_3_CS"/>
</dbReference>
<dbReference type="Pfam" id="PF00497">
    <property type="entry name" value="SBP_bac_3"/>
    <property type="match status" value="1"/>
</dbReference>
<evidence type="ECO:0000256" key="8">
    <source>
        <dbReference type="SAM" id="SignalP"/>
    </source>
</evidence>
<feature type="compositionally biased region" description="Acidic residues" evidence="7">
    <location>
        <begin position="299"/>
        <end position="315"/>
    </location>
</feature>
<evidence type="ECO:0000256" key="3">
    <source>
        <dbReference type="ARBA" id="ARBA00022729"/>
    </source>
</evidence>
<dbReference type="Proteomes" id="UP000318138">
    <property type="component" value="Chromosome"/>
</dbReference>
<evidence type="ECO:0000256" key="4">
    <source>
        <dbReference type="ARBA" id="ARBA00023139"/>
    </source>
</evidence>
<gene>
    <name evidence="10" type="ORF">FLK61_25420</name>
</gene>
<evidence type="ECO:0000256" key="5">
    <source>
        <dbReference type="ARBA" id="ARBA00023288"/>
    </source>
</evidence>
<sequence length="315" mass="34879">MKRLLQASSVTAAALMLAACGSDNDTNTNDNTAGTDDAASAAEERWNDIQEEGVLEIATSGTLFPTSYREEGTNELTGFEVEIAREAASRLDLEVEFTEMGFDGMLTSIQSGQVDLAVNDIDINAQREQSFLFTEPYKFSYGSLIVRPDDLSGIESLEDLEGKRHGGAATTIYMQISEFYGAEGVTYENVTNDTYLRDIENGRLDTVMNDFYLQSLAIEALPEIDVIIHPDLFYYPNNQAMIMNQENTVLRDNLNDVLAEMLEDGTITELSEQFFGGQDVSQEPDIEFDDDGVTFPFEEGAEEEGAENEEATENE</sequence>
<feature type="domain" description="Solute-binding protein family 3/N-terminal" evidence="9">
    <location>
        <begin position="54"/>
        <end position="278"/>
    </location>
</feature>
<evidence type="ECO:0000256" key="1">
    <source>
        <dbReference type="ARBA" id="ARBA00004196"/>
    </source>
</evidence>
<dbReference type="AlphaFoldDB" id="A0A859FCY2"/>
<dbReference type="SUPFAM" id="SSF53850">
    <property type="entry name" value="Periplasmic binding protein-like II"/>
    <property type="match status" value="1"/>
</dbReference>
<evidence type="ECO:0000313" key="10">
    <source>
        <dbReference type="EMBL" id="QKS70115.1"/>
    </source>
</evidence>
<evidence type="ECO:0000256" key="2">
    <source>
        <dbReference type="ARBA" id="ARBA00010333"/>
    </source>
</evidence>
<accession>A0A859FCY2</accession>
<dbReference type="Gene3D" id="3.40.190.10">
    <property type="entry name" value="Periplasmic binding protein-like II"/>
    <property type="match status" value="2"/>
</dbReference>
<dbReference type="PROSITE" id="PS01039">
    <property type="entry name" value="SBP_BACTERIAL_3"/>
    <property type="match status" value="1"/>
</dbReference>
<feature type="compositionally biased region" description="Acidic residues" evidence="7">
    <location>
        <begin position="282"/>
        <end position="292"/>
    </location>
</feature>
<proteinExistence type="inferred from homology"/>
<reference evidence="11" key="1">
    <citation type="submission" date="2019-07" db="EMBL/GenBank/DDBJ databases">
        <title>Bacillus alkalisoli sp. nov. isolated from saline soil.</title>
        <authorList>
            <person name="Sun J.-Q."/>
            <person name="Xu L."/>
        </authorList>
    </citation>
    <scope>NUCLEOTIDE SEQUENCE [LARGE SCALE GENOMIC DNA]</scope>
    <source>
        <strain evidence="11">M4U3P1</strain>
    </source>
</reference>
<feature type="region of interest" description="Disordered" evidence="7">
    <location>
        <begin position="281"/>
        <end position="315"/>
    </location>
</feature>
<keyword evidence="5" id="KW-0449">Lipoprotein</keyword>
<dbReference type="RefSeq" id="WP_176008159.1">
    <property type="nucleotide sequence ID" value="NZ_CP041372.2"/>
</dbReference>
<keyword evidence="4" id="KW-0564">Palmitate</keyword>
<dbReference type="InterPro" id="IPR001638">
    <property type="entry name" value="Solute-binding_3/MltF_N"/>
</dbReference>
<evidence type="ECO:0000256" key="7">
    <source>
        <dbReference type="SAM" id="MobiDB-lite"/>
    </source>
</evidence>
<dbReference type="KEGG" id="psua:FLK61_25420"/>
<comment type="similarity">
    <text evidence="2 6">Belongs to the bacterial solute-binding protein 3 family.</text>
</comment>
<dbReference type="PANTHER" id="PTHR35936">
    <property type="entry name" value="MEMBRANE-BOUND LYTIC MUREIN TRANSGLYCOSYLASE F"/>
    <property type="match status" value="1"/>
</dbReference>
<feature type="signal peptide" evidence="8">
    <location>
        <begin position="1"/>
        <end position="21"/>
    </location>
</feature>
<dbReference type="SMART" id="SM00062">
    <property type="entry name" value="PBPb"/>
    <property type="match status" value="1"/>
</dbReference>
<name>A0A859FCY2_9BACI</name>
<comment type="subcellular location">
    <subcellularLocation>
        <location evidence="1">Cell envelope</location>
    </subcellularLocation>
</comment>
<protein>
    <submittedName>
        <fullName evidence="10">Transporter substrate-binding domain-containing protein</fullName>
    </submittedName>
</protein>
<keyword evidence="11" id="KW-1185">Reference proteome</keyword>
<dbReference type="PANTHER" id="PTHR35936:SF34">
    <property type="entry name" value="ABC TRANSPORTER EXTRACELLULAR-BINDING PROTEIN YCKB-RELATED"/>
    <property type="match status" value="1"/>
</dbReference>
<evidence type="ECO:0000256" key="6">
    <source>
        <dbReference type="RuleBase" id="RU003744"/>
    </source>
</evidence>